<dbReference type="Pfam" id="PF00011">
    <property type="entry name" value="HSP20"/>
    <property type="match status" value="1"/>
</dbReference>
<name>A0A7H1MZC2_9PROT</name>
<gene>
    <name evidence="4" type="ORF">HQ394_04850</name>
</gene>
<keyword evidence="5" id="KW-1185">Reference proteome</keyword>
<dbReference type="KEGG" id="dvn:HQ394_04850"/>
<sequence>MVRYSPPTEFWVEPLATLKRIQDEINRAFGDEYTATEGDYPPMNIWRGEEGIVVTAQIPGVSLDDLDLSVHLNSLTIKGVRHPTMPSAEVSVHRRERVSGPFVRTITLPSNVDAERVRASVDCGILRIELPRPETDKPRKIQIGTV</sequence>
<dbReference type="InterPro" id="IPR031107">
    <property type="entry name" value="Small_HSP"/>
</dbReference>
<dbReference type="SUPFAM" id="SSF49764">
    <property type="entry name" value="HSP20-like chaperones"/>
    <property type="match status" value="1"/>
</dbReference>
<evidence type="ECO:0000313" key="5">
    <source>
        <dbReference type="Proteomes" id="UP000516369"/>
    </source>
</evidence>
<dbReference type="Gene3D" id="2.60.40.790">
    <property type="match status" value="1"/>
</dbReference>
<dbReference type="PROSITE" id="PS01031">
    <property type="entry name" value="SHSP"/>
    <property type="match status" value="1"/>
</dbReference>
<evidence type="ECO:0000256" key="1">
    <source>
        <dbReference type="PROSITE-ProRule" id="PRU00285"/>
    </source>
</evidence>
<dbReference type="PANTHER" id="PTHR11527">
    <property type="entry name" value="HEAT-SHOCK PROTEIN 20 FAMILY MEMBER"/>
    <property type="match status" value="1"/>
</dbReference>
<proteinExistence type="inferred from homology"/>
<dbReference type="RefSeq" id="WP_190262288.1">
    <property type="nucleotide sequence ID" value="NZ_CP053923.1"/>
</dbReference>
<feature type="domain" description="SHSP" evidence="3">
    <location>
        <begin position="34"/>
        <end position="146"/>
    </location>
</feature>
<dbReference type="InterPro" id="IPR002068">
    <property type="entry name" value="A-crystallin/Hsp20_dom"/>
</dbReference>
<dbReference type="InterPro" id="IPR008978">
    <property type="entry name" value="HSP20-like_chaperone"/>
</dbReference>
<reference evidence="4 5" key="1">
    <citation type="submission" date="2020-05" db="EMBL/GenBank/DDBJ databases">
        <title>Complete closed genome sequence of Defluviicoccus vanus.</title>
        <authorList>
            <person name="Bessarab I."/>
            <person name="Arumugam K."/>
            <person name="Maszenan A.M."/>
            <person name="Seviour R.J."/>
            <person name="Williams R.B."/>
        </authorList>
    </citation>
    <scope>NUCLEOTIDE SEQUENCE [LARGE SCALE GENOMIC DNA]</scope>
    <source>
        <strain evidence="4 5">Ben 114</strain>
    </source>
</reference>
<comment type="similarity">
    <text evidence="1 2">Belongs to the small heat shock protein (HSP20) family.</text>
</comment>
<protein>
    <submittedName>
        <fullName evidence="4">Hsp20/alpha crystallin family protein</fullName>
    </submittedName>
</protein>
<evidence type="ECO:0000259" key="3">
    <source>
        <dbReference type="PROSITE" id="PS01031"/>
    </source>
</evidence>
<organism evidence="4 5">
    <name type="scientific">Defluviicoccus vanus</name>
    <dbReference type="NCBI Taxonomy" id="111831"/>
    <lineage>
        <taxon>Bacteria</taxon>
        <taxon>Pseudomonadati</taxon>
        <taxon>Pseudomonadota</taxon>
        <taxon>Alphaproteobacteria</taxon>
        <taxon>Rhodospirillales</taxon>
        <taxon>Rhodospirillaceae</taxon>
        <taxon>Defluviicoccus</taxon>
    </lineage>
</organism>
<dbReference type="CDD" id="cd06464">
    <property type="entry name" value="ACD_sHsps-like"/>
    <property type="match status" value="1"/>
</dbReference>
<dbReference type="EMBL" id="CP053923">
    <property type="protein sequence ID" value="QNT68808.1"/>
    <property type="molecule type" value="Genomic_DNA"/>
</dbReference>
<dbReference type="AlphaFoldDB" id="A0A7H1MZC2"/>
<accession>A0A7H1MZC2</accession>
<evidence type="ECO:0000256" key="2">
    <source>
        <dbReference type="RuleBase" id="RU003616"/>
    </source>
</evidence>
<dbReference type="Proteomes" id="UP000516369">
    <property type="component" value="Chromosome"/>
</dbReference>
<evidence type="ECO:0000313" key="4">
    <source>
        <dbReference type="EMBL" id="QNT68808.1"/>
    </source>
</evidence>